<organism evidence="1 2">
    <name type="scientific">Streptomyces anulatus</name>
    <name type="common">Streptomyces chrysomallus</name>
    <dbReference type="NCBI Taxonomy" id="1892"/>
    <lineage>
        <taxon>Bacteria</taxon>
        <taxon>Bacillati</taxon>
        <taxon>Actinomycetota</taxon>
        <taxon>Actinomycetes</taxon>
        <taxon>Kitasatosporales</taxon>
        <taxon>Streptomycetaceae</taxon>
        <taxon>Streptomyces</taxon>
    </lineage>
</organism>
<dbReference type="EMBL" id="JAAGMS010000003">
    <property type="protein sequence ID" value="NEB96551.1"/>
    <property type="molecule type" value="Genomic_DNA"/>
</dbReference>
<reference evidence="1 2" key="1">
    <citation type="submission" date="2020-01" db="EMBL/GenBank/DDBJ databases">
        <title>Insect and environment-associated Actinomycetes.</title>
        <authorList>
            <person name="Currrie C."/>
            <person name="Chevrette M."/>
            <person name="Carlson C."/>
            <person name="Stubbendieck R."/>
            <person name="Wendt-Pienkowski E."/>
        </authorList>
    </citation>
    <scope>NUCLEOTIDE SEQUENCE [LARGE SCALE GENOMIC DNA]</scope>
    <source>
        <strain evidence="1 2">SID7903</strain>
    </source>
</reference>
<accession>A0A7K3R3G5</accession>
<dbReference type="Proteomes" id="UP000470951">
    <property type="component" value="Unassembled WGS sequence"/>
</dbReference>
<sequence length="136" mass="14531">MTYATVHWSTTCDGCGAATHCSGTQAVVDDRLRWDEEHRCSRCGAMTLVCDGALPEPLRARMLAELGSFRLSVSDRPVRSLPALRVLRSHGSPTLAEARATLELILDGGHHGTGPEIELLANELRAVGVAAVAVRS</sequence>
<dbReference type="RefSeq" id="WP_107486933.1">
    <property type="nucleotide sequence ID" value="NZ_JAAGMS010000003.1"/>
</dbReference>
<evidence type="ECO:0000313" key="1">
    <source>
        <dbReference type="EMBL" id="NEB96551.1"/>
    </source>
</evidence>
<evidence type="ECO:0000313" key="2">
    <source>
        <dbReference type="Proteomes" id="UP000470951"/>
    </source>
</evidence>
<proteinExistence type="predicted"/>
<comment type="caution">
    <text evidence="1">The sequence shown here is derived from an EMBL/GenBank/DDBJ whole genome shotgun (WGS) entry which is preliminary data.</text>
</comment>
<dbReference type="AlphaFoldDB" id="A0A7K3R3G5"/>
<name>A0A7K3R3G5_STRAQ</name>
<gene>
    <name evidence="1" type="ORF">G3I58_00760</name>
</gene>
<protein>
    <submittedName>
        <fullName evidence="1">Uncharacterized protein</fullName>
    </submittedName>
</protein>